<name>A0AAW6BU30_FLAPL</name>
<sequence>MDSLLVMFEACTDSPAYMRLDSEQEAAAAVLSIMGDNPELEELVNAHTYTAKQEGFVNGWAWAQATARECLALRELPVLVENYGPGRRCGTCGWFVQHYRYTGAYPWFAVVGCGHCTDPETKKSLTRNPVWRGCEHWRPSG</sequence>
<reference evidence="1" key="1">
    <citation type="submission" date="2023-01" db="EMBL/GenBank/DDBJ databases">
        <title>Human gut microbiome strain richness.</title>
        <authorList>
            <person name="Chen-Liaw A."/>
        </authorList>
    </citation>
    <scope>NUCLEOTIDE SEQUENCE</scope>
    <source>
        <strain evidence="1">2225st1_A6_2225SCRN_200828</strain>
    </source>
</reference>
<evidence type="ECO:0000313" key="1">
    <source>
        <dbReference type="EMBL" id="MDB7904448.1"/>
    </source>
</evidence>
<dbReference type="AlphaFoldDB" id="A0AAW6BU30"/>
<dbReference type="EMBL" id="JAQLWO010000001">
    <property type="protein sequence ID" value="MDB7904448.1"/>
    <property type="molecule type" value="Genomic_DNA"/>
</dbReference>
<protein>
    <submittedName>
        <fullName evidence="1">Uncharacterized protein</fullName>
    </submittedName>
</protein>
<accession>A0AAW6BU30</accession>
<dbReference type="RefSeq" id="WP_024723088.1">
    <property type="nucleotide sequence ID" value="NZ_BAABXT010000001.1"/>
</dbReference>
<comment type="caution">
    <text evidence="1">The sequence shown here is derived from an EMBL/GenBank/DDBJ whole genome shotgun (WGS) entry which is preliminary data.</text>
</comment>
<dbReference type="Proteomes" id="UP001211006">
    <property type="component" value="Unassembled WGS sequence"/>
</dbReference>
<proteinExistence type="predicted"/>
<evidence type="ECO:0000313" key="2">
    <source>
        <dbReference type="Proteomes" id="UP001211006"/>
    </source>
</evidence>
<gene>
    <name evidence="1" type="ORF">PND83_00465</name>
</gene>
<organism evidence="1 2">
    <name type="scientific">Flavonifractor plautii</name>
    <name type="common">Fusobacterium plautii</name>
    <dbReference type="NCBI Taxonomy" id="292800"/>
    <lineage>
        <taxon>Bacteria</taxon>
        <taxon>Bacillati</taxon>
        <taxon>Bacillota</taxon>
        <taxon>Clostridia</taxon>
        <taxon>Eubacteriales</taxon>
        <taxon>Oscillospiraceae</taxon>
        <taxon>Flavonifractor</taxon>
    </lineage>
</organism>